<dbReference type="PANTHER" id="PTHR22916:SF51">
    <property type="entry name" value="GLYCOSYLTRANSFERASE EPSH-RELATED"/>
    <property type="match status" value="1"/>
</dbReference>
<dbReference type="RefSeq" id="WP_090171808.1">
    <property type="nucleotide sequence ID" value="NZ_FMXR01000005.1"/>
</dbReference>
<evidence type="ECO:0000313" key="5">
    <source>
        <dbReference type="Proteomes" id="UP000199228"/>
    </source>
</evidence>
<evidence type="ECO:0000256" key="1">
    <source>
        <dbReference type="ARBA" id="ARBA00022676"/>
    </source>
</evidence>
<dbReference type="STRING" id="1732.SAMN02910417_00479"/>
<keyword evidence="2 4" id="KW-0808">Transferase</keyword>
<reference evidence="4 5" key="1">
    <citation type="submission" date="2016-10" db="EMBL/GenBank/DDBJ databases">
        <authorList>
            <person name="de Groot N.N."/>
        </authorList>
    </citation>
    <scope>NUCLEOTIDE SEQUENCE [LARGE SCALE GENOMIC DNA]</scope>
    <source>
        <strain evidence="4 5">DSM 3217</strain>
    </source>
</reference>
<dbReference type="InterPro" id="IPR029044">
    <property type="entry name" value="Nucleotide-diphossugar_trans"/>
</dbReference>
<dbReference type="InterPro" id="IPR001173">
    <property type="entry name" value="Glyco_trans_2-like"/>
</dbReference>
<feature type="domain" description="Glycosyltransferase 2-like" evidence="3">
    <location>
        <begin position="3"/>
        <end position="169"/>
    </location>
</feature>
<evidence type="ECO:0000259" key="3">
    <source>
        <dbReference type="Pfam" id="PF00535"/>
    </source>
</evidence>
<evidence type="ECO:0000256" key="2">
    <source>
        <dbReference type="ARBA" id="ARBA00022679"/>
    </source>
</evidence>
<dbReference type="PANTHER" id="PTHR22916">
    <property type="entry name" value="GLYCOSYLTRANSFERASE"/>
    <property type="match status" value="1"/>
</dbReference>
<dbReference type="EMBL" id="FMXR01000005">
    <property type="protein sequence ID" value="SDB06730.1"/>
    <property type="molecule type" value="Genomic_DNA"/>
</dbReference>
<keyword evidence="5" id="KW-1185">Reference proteome</keyword>
<gene>
    <name evidence="4" type="ORF">SAMN02910417_00479</name>
</gene>
<dbReference type="OrthoDB" id="1771649at2"/>
<dbReference type="Pfam" id="PF00535">
    <property type="entry name" value="Glycos_transf_2"/>
    <property type="match status" value="1"/>
</dbReference>
<dbReference type="Proteomes" id="UP000199228">
    <property type="component" value="Unassembled WGS sequence"/>
</dbReference>
<name>A0A1G6AEI5_EUBOX</name>
<dbReference type="GO" id="GO:0016757">
    <property type="term" value="F:glycosyltransferase activity"/>
    <property type="evidence" value="ECO:0007669"/>
    <property type="project" value="UniProtKB-KW"/>
</dbReference>
<dbReference type="CDD" id="cd00761">
    <property type="entry name" value="Glyco_tranf_GTA_type"/>
    <property type="match status" value="1"/>
</dbReference>
<evidence type="ECO:0000313" key="4">
    <source>
        <dbReference type="EMBL" id="SDB06730.1"/>
    </source>
</evidence>
<organism evidence="4 5">
    <name type="scientific">Eubacterium oxidoreducens</name>
    <dbReference type="NCBI Taxonomy" id="1732"/>
    <lineage>
        <taxon>Bacteria</taxon>
        <taxon>Bacillati</taxon>
        <taxon>Bacillota</taxon>
        <taxon>Clostridia</taxon>
        <taxon>Eubacteriales</taxon>
        <taxon>Eubacteriaceae</taxon>
        <taxon>Eubacterium</taxon>
    </lineage>
</organism>
<accession>A0A1G6AEI5</accession>
<sequence>MISIIVPVYNSQEKLKKCIESICANQDVDYEAIFVDDGSTDESADILDEYAARNDNLKVIHQENGGVSKARNTGLEHAMGDFVTFIDSDDYVEANYLKTLYEQMTDDVDLTIASTQNEYPSRSQSIAYQDCKISFGNVTKEAQKDFLELNKRYYLYGPWNKLFRRTIIEEHKIRFPLTTSYGEDLMFNMQYLSYAKGICYKNKPLYHYVIDDQETLSTKYRKDRFDNGIMINKAMVQCYKKLGMYTEEMEAYIAHRIFDDAYNSLFELFSNKNEMDKKQRQKAIRYIMDHDEVAVAAAKADTTSYPKKFVDMIVKKKYKGFYLYMTLRK</sequence>
<dbReference type="SUPFAM" id="SSF53448">
    <property type="entry name" value="Nucleotide-diphospho-sugar transferases"/>
    <property type="match status" value="1"/>
</dbReference>
<protein>
    <submittedName>
        <fullName evidence="4">Glycosyl transferase family 2</fullName>
    </submittedName>
</protein>
<dbReference type="Gene3D" id="3.90.550.10">
    <property type="entry name" value="Spore Coat Polysaccharide Biosynthesis Protein SpsA, Chain A"/>
    <property type="match status" value="1"/>
</dbReference>
<keyword evidence="1" id="KW-0328">Glycosyltransferase</keyword>
<proteinExistence type="predicted"/>
<dbReference type="AlphaFoldDB" id="A0A1G6AEI5"/>